<feature type="transmembrane region" description="Helical" evidence="2">
    <location>
        <begin position="50"/>
        <end position="70"/>
    </location>
</feature>
<sequence>MSDKPATEESSSQVGTPGARAGVKRPLVPVVLALMVGLAASAWGVHIPRIWLLGGLTGLLVILLAFWLYFLPPGNGRQPPGKNLDIDREKP</sequence>
<dbReference type="EMBL" id="DTGR01000064">
    <property type="protein sequence ID" value="HHS28876.1"/>
    <property type="molecule type" value="Genomic_DNA"/>
</dbReference>
<reference evidence="3" key="1">
    <citation type="journal article" date="2020" name="mSystems">
        <title>Genome- and Community-Level Interaction Insights into Carbon Utilization and Element Cycling Functions of Hydrothermarchaeota in Hydrothermal Sediment.</title>
        <authorList>
            <person name="Zhou Z."/>
            <person name="Liu Y."/>
            <person name="Xu W."/>
            <person name="Pan J."/>
            <person name="Luo Z.H."/>
            <person name="Li M."/>
        </authorList>
    </citation>
    <scope>NUCLEOTIDE SEQUENCE [LARGE SCALE GENOMIC DNA]</scope>
    <source>
        <strain evidence="3">SpSt-767</strain>
    </source>
</reference>
<name>A0A7V6A2Q9_9BACT</name>
<proteinExistence type="predicted"/>
<feature type="region of interest" description="Disordered" evidence="1">
    <location>
        <begin position="1"/>
        <end position="21"/>
    </location>
</feature>
<keyword evidence="2" id="KW-1133">Transmembrane helix</keyword>
<keyword evidence="2" id="KW-0812">Transmembrane</keyword>
<evidence type="ECO:0000256" key="1">
    <source>
        <dbReference type="SAM" id="MobiDB-lite"/>
    </source>
</evidence>
<comment type="caution">
    <text evidence="3">The sequence shown here is derived from an EMBL/GenBank/DDBJ whole genome shotgun (WGS) entry which is preliminary data.</text>
</comment>
<evidence type="ECO:0000256" key="2">
    <source>
        <dbReference type="SAM" id="Phobius"/>
    </source>
</evidence>
<keyword evidence="2" id="KW-0472">Membrane</keyword>
<feature type="transmembrane region" description="Helical" evidence="2">
    <location>
        <begin position="27"/>
        <end position="44"/>
    </location>
</feature>
<organism evidence="3">
    <name type="scientific">Desulfobacca acetoxidans</name>
    <dbReference type="NCBI Taxonomy" id="60893"/>
    <lineage>
        <taxon>Bacteria</taxon>
        <taxon>Pseudomonadati</taxon>
        <taxon>Thermodesulfobacteriota</taxon>
        <taxon>Desulfobaccia</taxon>
        <taxon>Desulfobaccales</taxon>
        <taxon>Desulfobaccaceae</taxon>
        <taxon>Desulfobacca</taxon>
    </lineage>
</organism>
<protein>
    <submittedName>
        <fullName evidence="3">Uncharacterized protein</fullName>
    </submittedName>
</protein>
<gene>
    <name evidence="3" type="ORF">ENV52_04160</name>
</gene>
<accession>A0A7V6A2Q9</accession>
<dbReference type="AlphaFoldDB" id="A0A7V6A2Q9"/>
<evidence type="ECO:0000313" key="3">
    <source>
        <dbReference type="EMBL" id="HHS28876.1"/>
    </source>
</evidence>